<organism evidence="1 2">
    <name type="scientific">Penicillium brevicompactum</name>
    <dbReference type="NCBI Taxonomy" id="5074"/>
    <lineage>
        <taxon>Eukaryota</taxon>
        <taxon>Fungi</taxon>
        <taxon>Dikarya</taxon>
        <taxon>Ascomycota</taxon>
        <taxon>Pezizomycotina</taxon>
        <taxon>Eurotiomycetes</taxon>
        <taxon>Eurotiomycetidae</taxon>
        <taxon>Eurotiales</taxon>
        <taxon>Aspergillaceae</taxon>
        <taxon>Penicillium</taxon>
    </lineage>
</organism>
<reference evidence="1" key="2">
    <citation type="journal article" date="2023" name="IMA Fungus">
        <title>Comparative genomic study of the Penicillium genus elucidates a diverse pangenome and 15 lateral gene transfer events.</title>
        <authorList>
            <person name="Petersen C."/>
            <person name="Sorensen T."/>
            <person name="Nielsen M.R."/>
            <person name="Sondergaard T.E."/>
            <person name="Sorensen J.L."/>
            <person name="Fitzpatrick D.A."/>
            <person name="Frisvad J.C."/>
            <person name="Nielsen K.L."/>
        </authorList>
    </citation>
    <scope>NUCLEOTIDE SEQUENCE</scope>
    <source>
        <strain evidence="1">IBT 35673</strain>
    </source>
</reference>
<dbReference type="EMBL" id="JAPZBQ010000003">
    <property type="protein sequence ID" value="KAJ5338871.1"/>
    <property type="molecule type" value="Genomic_DNA"/>
</dbReference>
<comment type="caution">
    <text evidence="1">The sequence shown here is derived from an EMBL/GenBank/DDBJ whole genome shotgun (WGS) entry which is preliminary data.</text>
</comment>
<sequence length="90" mass="10075">MFNGGELKQGLAMYNANGTKGEVNLMDGSQRTSKEQDDWFKVLRTETSSTKNNQGSMIQPVIKLGAKDLVDILMMQGTRELSLEELGFRF</sequence>
<dbReference type="Proteomes" id="UP001147695">
    <property type="component" value="Unassembled WGS sequence"/>
</dbReference>
<name>A0A9W9UHL4_PENBR</name>
<reference evidence="1" key="1">
    <citation type="submission" date="2022-12" db="EMBL/GenBank/DDBJ databases">
        <authorList>
            <person name="Petersen C."/>
        </authorList>
    </citation>
    <scope>NUCLEOTIDE SEQUENCE</scope>
    <source>
        <strain evidence="1">IBT 35673</strain>
    </source>
</reference>
<accession>A0A9W9UHL4</accession>
<evidence type="ECO:0000313" key="1">
    <source>
        <dbReference type="EMBL" id="KAJ5338871.1"/>
    </source>
</evidence>
<dbReference type="AlphaFoldDB" id="A0A9W9UHL4"/>
<protein>
    <submittedName>
        <fullName evidence="1">Uncharacterized protein</fullName>
    </submittedName>
</protein>
<evidence type="ECO:0000313" key="2">
    <source>
        <dbReference type="Proteomes" id="UP001147695"/>
    </source>
</evidence>
<proteinExistence type="predicted"/>
<gene>
    <name evidence="1" type="ORF">N7452_005599</name>
</gene>